<organism evidence="1 2">
    <name type="scientific">Sphaerotilus montanus</name>
    <dbReference type="NCBI Taxonomy" id="522889"/>
    <lineage>
        <taxon>Bacteria</taxon>
        <taxon>Pseudomonadati</taxon>
        <taxon>Pseudomonadota</taxon>
        <taxon>Betaproteobacteria</taxon>
        <taxon>Burkholderiales</taxon>
        <taxon>Sphaerotilaceae</taxon>
        <taxon>Sphaerotilus</taxon>
    </lineage>
</organism>
<name>A0A7Y9QXW1_9BURK</name>
<gene>
    <name evidence="1" type="ORF">BDD16_001630</name>
</gene>
<sequence>MNHPPVFLFTRLVRTASSESHIIRRPSNRPDSTVNIGSLDLHFENRLIHGTLVIEQPLGEDELDRLITQMTDQLIPTERDDFIFTAFAGTEIGFYSDAVSESERQQHSATKADVLDIRNSLAKVLGSHQNARGKVAEHAVVAYFTSLGYESSRAGSELDALKIDVVASNAAETIYVQSKLGNIAASEMRKVIQAVAALPRTGSKKVIAAIVARTFPKDSEHTRLKLESEFGLPVLCIQSYQIAAATPEFRHALGE</sequence>
<dbReference type="Proteomes" id="UP000518288">
    <property type="component" value="Unassembled WGS sequence"/>
</dbReference>
<proteinExistence type="predicted"/>
<accession>A0A7Y9QXW1</accession>
<dbReference type="AlphaFoldDB" id="A0A7Y9QXW1"/>
<dbReference type="RefSeq" id="WP_179633511.1">
    <property type="nucleotide sequence ID" value="NZ_JACCFH010000001.1"/>
</dbReference>
<comment type="caution">
    <text evidence="1">The sequence shown here is derived from an EMBL/GenBank/DDBJ whole genome shotgun (WGS) entry which is preliminary data.</text>
</comment>
<evidence type="ECO:0000313" key="2">
    <source>
        <dbReference type="Proteomes" id="UP000518288"/>
    </source>
</evidence>
<keyword evidence="2" id="KW-1185">Reference proteome</keyword>
<dbReference type="EMBL" id="JACCFH010000001">
    <property type="protein sequence ID" value="NYG32644.1"/>
    <property type="molecule type" value="Genomic_DNA"/>
</dbReference>
<evidence type="ECO:0000313" key="1">
    <source>
        <dbReference type="EMBL" id="NYG32644.1"/>
    </source>
</evidence>
<protein>
    <submittedName>
        <fullName evidence="1">Uncharacterized protein</fullName>
    </submittedName>
</protein>
<reference evidence="1 2" key="1">
    <citation type="submission" date="2020-07" db="EMBL/GenBank/DDBJ databases">
        <title>Genomic Encyclopedia of Archaeal and Bacterial Type Strains, Phase II (KMG-II): from individual species to whole genera.</title>
        <authorList>
            <person name="Goeker M."/>
        </authorList>
    </citation>
    <scope>NUCLEOTIDE SEQUENCE [LARGE SCALE GENOMIC DNA]</scope>
    <source>
        <strain evidence="1 2">DSM 21226</strain>
    </source>
</reference>